<feature type="binding site" evidence="11">
    <location>
        <begin position="33"/>
        <end position="36"/>
    </location>
    <ligand>
        <name>substrate</name>
    </ligand>
</feature>
<sequence length="386" mass="44078">MDLHSLIDRFHEIYGWGEIRKFFSPSRVNLIGEHIDYNGGHVLPCALEIGTYGLVRKRDDNNIRLASENFELKIEINIDDLNYKSQDGWANYPKGVIYFMKQNGYRISGMDILVWGNIPNGAGLSSSASLELLIAEMINDLFNDGRISKIDLIKLCQEAENKFIGVRCGIMDQFAISMGKKDKAMLLDCNSLQFEYIDMNMKDYILVIMNTNKRRKLNESRYNERRNECEKALNIVKNYKDIENLCQISIEEYEEIEKHIFEAHIKKRIRHVVYENQRVLNASKALQSGDIDRVGKLFVESHNSLKDLYEVTGKELDTIVEASIEQCGCIGARMTGGGFGGCAIAIVKNDSVDNFMNKVGTLYKRKVGYSPEFYITGIGHGTRELF</sequence>
<evidence type="ECO:0000256" key="9">
    <source>
        <dbReference type="ARBA" id="ARBA00023144"/>
    </source>
</evidence>
<keyword evidence="9 11" id="KW-0299">Galactose metabolism</keyword>
<reference evidence="16 17" key="1">
    <citation type="submission" date="2016-11" db="EMBL/GenBank/DDBJ databases">
        <authorList>
            <person name="Jaros S."/>
            <person name="Januszkiewicz K."/>
            <person name="Wedrychowicz H."/>
        </authorList>
    </citation>
    <scope>NUCLEOTIDE SEQUENCE [LARGE SCALE GENOMIC DNA]</scope>
    <source>
        <strain evidence="16 17">DSM 13106</strain>
    </source>
</reference>
<feature type="domain" description="Galactokinase N-terminal" evidence="15">
    <location>
        <begin position="9"/>
        <end position="57"/>
    </location>
</feature>
<keyword evidence="5 11" id="KW-0547">Nucleotide-binding</keyword>
<keyword evidence="7 11" id="KW-0067">ATP-binding</keyword>
<dbReference type="InterPro" id="IPR019539">
    <property type="entry name" value="GalKase_N"/>
</dbReference>
<feature type="binding site" evidence="11">
    <location>
        <position position="67"/>
    </location>
    <ligand>
        <name>ATP</name>
        <dbReference type="ChEBI" id="CHEBI:30616"/>
    </ligand>
</feature>
<dbReference type="GO" id="GO:0005524">
    <property type="term" value="F:ATP binding"/>
    <property type="evidence" value="ECO:0007669"/>
    <property type="project" value="UniProtKB-UniRule"/>
</dbReference>
<keyword evidence="2 11" id="KW-0963">Cytoplasm</keyword>
<keyword evidence="4 11" id="KW-0479">Metal-binding</keyword>
<dbReference type="GO" id="GO:0000287">
    <property type="term" value="F:magnesium ion binding"/>
    <property type="evidence" value="ECO:0007669"/>
    <property type="project" value="UniProtKB-UniRule"/>
</dbReference>
<dbReference type="PROSITE" id="PS00627">
    <property type="entry name" value="GHMP_KINASES_ATP"/>
    <property type="match status" value="1"/>
</dbReference>
<dbReference type="InterPro" id="IPR020568">
    <property type="entry name" value="Ribosomal_Su5_D2-typ_SF"/>
</dbReference>
<keyword evidence="3 11" id="KW-0808">Transferase</keyword>
<dbReference type="FunFam" id="3.30.70.890:FF:000001">
    <property type="entry name" value="Galactokinase"/>
    <property type="match status" value="1"/>
</dbReference>
<dbReference type="InterPro" id="IPR006206">
    <property type="entry name" value="Mevalonate/galactokinase"/>
</dbReference>
<organism evidence="16 17">
    <name type="scientific">Sporanaerobacter acetigenes DSM 13106</name>
    <dbReference type="NCBI Taxonomy" id="1123281"/>
    <lineage>
        <taxon>Bacteria</taxon>
        <taxon>Bacillati</taxon>
        <taxon>Bacillota</taxon>
        <taxon>Tissierellia</taxon>
        <taxon>Tissierellales</taxon>
        <taxon>Sporanaerobacteraceae</taxon>
        <taxon>Sporanaerobacter</taxon>
    </lineage>
</organism>
<dbReference type="InterPro" id="IPR006204">
    <property type="entry name" value="GHMP_kinase_N_dom"/>
</dbReference>
<evidence type="ECO:0000259" key="14">
    <source>
        <dbReference type="Pfam" id="PF08544"/>
    </source>
</evidence>
<evidence type="ECO:0000256" key="2">
    <source>
        <dbReference type="ARBA" id="ARBA00022490"/>
    </source>
</evidence>
<dbReference type="PRINTS" id="PR00473">
    <property type="entry name" value="GALCTOKINASE"/>
</dbReference>
<comment type="subcellular location">
    <subcellularLocation>
        <location evidence="11">Cytoplasm</location>
    </subcellularLocation>
</comment>
<dbReference type="Proteomes" id="UP000184389">
    <property type="component" value="Unassembled WGS sequence"/>
</dbReference>
<dbReference type="NCBIfam" id="NF003705">
    <property type="entry name" value="PRK05322.1"/>
    <property type="match status" value="1"/>
</dbReference>
<dbReference type="Gene3D" id="3.30.70.890">
    <property type="entry name" value="GHMP kinase, C-terminal domain"/>
    <property type="match status" value="1"/>
</dbReference>
<keyword evidence="10 11" id="KW-0119">Carbohydrate metabolism</keyword>
<evidence type="ECO:0000256" key="4">
    <source>
        <dbReference type="ARBA" id="ARBA00022723"/>
    </source>
</evidence>
<feature type="binding site" evidence="11">
    <location>
        <position position="127"/>
    </location>
    <ligand>
        <name>Mg(2+)</name>
        <dbReference type="ChEBI" id="CHEBI:18420"/>
    </ligand>
</feature>
<evidence type="ECO:0000256" key="11">
    <source>
        <dbReference type="HAMAP-Rule" id="MF_00246"/>
    </source>
</evidence>
<evidence type="ECO:0000256" key="10">
    <source>
        <dbReference type="ARBA" id="ARBA00023277"/>
    </source>
</evidence>
<feature type="binding site" evidence="11">
    <location>
        <begin position="121"/>
        <end position="127"/>
    </location>
    <ligand>
        <name>ATP</name>
        <dbReference type="ChEBI" id="CHEBI:30616"/>
    </ligand>
</feature>
<dbReference type="AlphaFoldDB" id="A0A1M5SHK5"/>
<dbReference type="InterPro" id="IPR006203">
    <property type="entry name" value="GHMP_knse_ATP-bd_CS"/>
</dbReference>
<dbReference type="SUPFAM" id="SSF55060">
    <property type="entry name" value="GHMP Kinase, C-terminal domain"/>
    <property type="match status" value="1"/>
</dbReference>
<dbReference type="PIRSF" id="PIRSF000530">
    <property type="entry name" value="Galactokinase"/>
    <property type="match status" value="1"/>
</dbReference>
<dbReference type="InterPro" id="IPR022963">
    <property type="entry name" value="Galactokinase_bac"/>
</dbReference>
<keyword evidence="8 11" id="KW-0460">Magnesium</keyword>
<evidence type="ECO:0000256" key="7">
    <source>
        <dbReference type="ARBA" id="ARBA00022840"/>
    </source>
</evidence>
<evidence type="ECO:0000256" key="5">
    <source>
        <dbReference type="ARBA" id="ARBA00022741"/>
    </source>
</evidence>
<evidence type="ECO:0000256" key="12">
    <source>
        <dbReference type="NCBIfam" id="TIGR00131"/>
    </source>
</evidence>
<evidence type="ECO:0000256" key="8">
    <source>
        <dbReference type="ARBA" id="ARBA00022842"/>
    </source>
</evidence>
<dbReference type="Gene3D" id="3.30.230.10">
    <property type="match status" value="1"/>
</dbReference>
<keyword evidence="17" id="KW-1185">Reference proteome</keyword>
<name>A0A1M5SHK5_9FIRM</name>
<dbReference type="EC" id="2.7.1.6" evidence="11 12"/>
<gene>
    <name evidence="11" type="primary">galK</name>
    <name evidence="16" type="ORF">SAMN02745180_00170</name>
</gene>
<dbReference type="OrthoDB" id="250531at2"/>
<evidence type="ECO:0000313" key="17">
    <source>
        <dbReference type="Proteomes" id="UP000184389"/>
    </source>
</evidence>
<evidence type="ECO:0000259" key="15">
    <source>
        <dbReference type="Pfam" id="PF10509"/>
    </source>
</evidence>
<dbReference type="RefSeq" id="WP_072742639.1">
    <property type="nucleotide sequence ID" value="NZ_FQXR01000002.1"/>
</dbReference>
<dbReference type="Pfam" id="PF00288">
    <property type="entry name" value="GHMP_kinases_N"/>
    <property type="match status" value="1"/>
</dbReference>
<proteinExistence type="inferred from homology"/>
<evidence type="ECO:0000313" key="16">
    <source>
        <dbReference type="EMBL" id="SHH37758.1"/>
    </source>
</evidence>
<dbReference type="NCBIfam" id="TIGR00131">
    <property type="entry name" value="gal_kin"/>
    <property type="match status" value="1"/>
</dbReference>
<dbReference type="EMBL" id="FQXR01000002">
    <property type="protein sequence ID" value="SHH37758.1"/>
    <property type="molecule type" value="Genomic_DNA"/>
</dbReference>
<dbReference type="GO" id="GO:0004335">
    <property type="term" value="F:galactokinase activity"/>
    <property type="evidence" value="ECO:0007669"/>
    <property type="project" value="UniProtKB-UniRule"/>
</dbReference>
<feature type="site" description="Transition state stabilizer" evidence="11">
    <location>
        <position position="27"/>
    </location>
</feature>
<dbReference type="PANTHER" id="PTHR10457">
    <property type="entry name" value="MEVALONATE KINASE/GALACTOKINASE"/>
    <property type="match status" value="1"/>
</dbReference>
<dbReference type="Pfam" id="PF10509">
    <property type="entry name" value="GalKase_gal_bdg"/>
    <property type="match status" value="1"/>
</dbReference>
<evidence type="ECO:0000259" key="13">
    <source>
        <dbReference type="Pfam" id="PF00288"/>
    </source>
</evidence>
<comment type="function">
    <text evidence="11">Catalyzes the transfer of the gamma-phosphate of ATP to D-galactose to form alpha-D-galactose-1-phosphate (Gal-1-P).</text>
</comment>
<dbReference type="Pfam" id="PF08544">
    <property type="entry name" value="GHMP_kinases_C"/>
    <property type="match status" value="1"/>
</dbReference>
<protein>
    <recommendedName>
        <fullName evidence="11 12">Galactokinase</fullName>
        <ecNumber evidence="11 12">2.7.1.6</ecNumber>
    </recommendedName>
    <alternativeName>
        <fullName evidence="11">Galactose kinase</fullName>
    </alternativeName>
</protein>
<evidence type="ECO:0000256" key="6">
    <source>
        <dbReference type="ARBA" id="ARBA00022777"/>
    </source>
</evidence>
<keyword evidence="6 11" id="KW-0418">Kinase</keyword>
<dbReference type="GO" id="GO:0005829">
    <property type="term" value="C:cytosol"/>
    <property type="evidence" value="ECO:0007669"/>
    <property type="project" value="TreeGrafter"/>
</dbReference>
<evidence type="ECO:0000256" key="3">
    <source>
        <dbReference type="ARBA" id="ARBA00022679"/>
    </source>
</evidence>
<accession>A0A1M5SHK5</accession>
<dbReference type="UniPathway" id="UPA00214"/>
<feature type="active site" description="Proton acceptor" evidence="11">
    <location>
        <position position="172"/>
    </location>
</feature>
<dbReference type="SUPFAM" id="SSF54211">
    <property type="entry name" value="Ribosomal protein S5 domain 2-like"/>
    <property type="match status" value="1"/>
</dbReference>
<dbReference type="InterPro" id="IPR014721">
    <property type="entry name" value="Ribsml_uS5_D2-typ_fold_subgr"/>
</dbReference>
<feature type="domain" description="GHMP kinase C-terminal" evidence="14">
    <location>
        <begin position="284"/>
        <end position="363"/>
    </location>
</feature>
<dbReference type="GO" id="GO:0006012">
    <property type="term" value="P:galactose metabolic process"/>
    <property type="evidence" value="ECO:0007669"/>
    <property type="project" value="UniProtKB-UniRule"/>
</dbReference>
<feature type="binding site" evidence="11">
    <location>
        <position position="222"/>
    </location>
    <ligand>
        <name>substrate</name>
    </ligand>
</feature>
<dbReference type="InterPro" id="IPR013750">
    <property type="entry name" value="GHMP_kinase_C_dom"/>
</dbReference>
<dbReference type="InterPro" id="IPR000705">
    <property type="entry name" value="Galactokinase"/>
</dbReference>
<dbReference type="FunFam" id="3.30.230.10:FF:000017">
    <property type="entry name" value="Galactokinase"/>
    <property type="match status" value="1"/>
</dbReference>
<comment type="similarity">
    <text evidence="1 11">Belongs to the GHMP kinase family. GalK subfamily.</text>
</comment>
<comment type="pathway">
    <text evidence="11">Carbohydrate metabolism; galactose metabolism.</text>
</comment>
<evidence type="ECO:0000256" key="1">
    <source>
        <dbReference type="ARBA" id="ARBA00006566"/>
    </source>
</evidence>
<dbReference type="HAMAP" id="MF_00246">
    <property type="entry name" value="Galactokinase"/>
    <property type="match status" value="1"/>
</dbReference>
<dbReference type="PANTHER" id="PTHR10457:SF7">
    <property type="entry name" value="GALACTOKINASE-RELATED"/>
    <property type="match status" value="1"/>
</dbReference>
<dbReference type="PRINTS" id="PR00959">
    <property type="entry name" value="MEVGALKINASE"/>
</dbReference>
<comment type="catalytic activity">
    <reaction evidence="11">
        <text>alpha-D-galactose + ATP = alpha-D-galactose 1-phosphate + ADP + H(+)</text>
        <dbReference type="Rhea" id="RHEA:13553"/>
        <dbReference type="ChEBI" id="CHEBI:15378"/>
        <dbReference type="ChEBI" id="CHEBI:28061"/>
        <dbReference type="ChEBI" id="CHEBI:30616"/>
        <dbReference type="ChEBI" id="CHEBI:58336"/>
        <dbReference type="ChEBI" id="CHEBI:456216"/>
        <dbReference type="EC" id="2.7.1.6"/>
    </reaction>
</comment>
<feature type="domain" description="GHMP kinase N-terminal" evidence="13">
    <location>
        <begin position="91"/>
        <end position="180"/>
    </location>
</feature>
<feature type="binding site" evidence="11">
    <location>
        <position position="160"/>
    </location>
    <ligand>
        <name>Mg(2+)</name>
        <dbReference type="ChEBI" id="CHEBI:18420"/>
    </ligand>
</feature>
<dbReference type="STRING" id="1123281.SAMN02745180_00170"/>
<dbReference type="InterPro" id="IPR036554">
    <property type="entry name" value="GHMP_kinase_C_sf"/>
</dbReference>